<organism evidence="2 3">
    <name type="scientific">Formosa sediminum</name>
    <dbReference type="NCBI Taxonomy" id="2594004"/>
    <lineage>
        <taxon>Bacteria</taxon>
        <taxon>Pseudomonadati</taxon>
        <taxon>Bacteroidota</taxon>
        <taxon>Flavobacteriia</taxon>
        <taxon>Flavobacteriales</taxon>
        <taxon>Flavobacteriaceae</taxon>
        <taxon>Formosa</taxon>
    </lineage>
</organism>
<keyword evidence="1" id="KW-0812">Transmembrane</keyword>
<evidence type="ECO:0000256" key="1">
    <source>
        <dbReference type="SAM" id="Phobius"/>
    </source>
</evidence>
<dbReference type="OrthoDB" id="978983at2"/>
<name>A0A516GLS9_9FLAO</name>
<dbReference type="Proteomes" id="UP000319209">
    <property type="component" value="Chromosome"/>
</dbReference>
<keyword evidence="1" id="KW-1133">Transmembrane helix</keyword>
<dbReference type="KEGG" id="fop:FNB79_00255"/>
<keyword evidence="1" id="KW-0472">Membrane</keyword>
<gene>
    <name evidence="2" type="ORF">FNB79_00255</name>
</gene>
<proteinExistence type="predicted"/>
<sequence>MYAFVTHSLVLVQDSSLDVSMGEIIEPTPVPFSFDTLGWKIVFVLLVLVLFYIGYRVYKNYKKKQYLRDAIAHIDELKKQSDLGVAAYINAVMFQLKETALHTFGRSEVAGLYGRDWLQFLDKKVKGANFEADETLILDAVYKHEVEEPTAFNKEVFSNKSINWIKQHAR</sequence>
<evidence type="ECO:0000313" key="2">
    <source>
        <dbReference type="EMBL" id="QDO92483.1"/>
    </source>
</evidence>
<accession>A0A516GLS9</accession>
<feature type="transmembrane region" description="Helical" evidence="1">
    <location>
        <begin position="37"/>
        <end position="58"/>
    </location>
</feature>
<dbReference type="RefSeq" id="WP_143379395.1">
    <property type="nucleotide sequence ID" value="NZ_CP041637.1"/>
</dbReference>
<dbReference type="InterPro" id="IPR025489">
    <property type="entry name" value="DUF4381"/>
</dbReference>
<dbReference type="Pfam" id="PF14316">
    <property type="entry name" value="DUF4381"/>
    <property type="match status" value="1"/>
</dbReference>
<protein>
    <submittedName>
        <fullName evidence="2">DUF4381 domain-containing protein</fullName>
    </submittedName>
</protein>
<dbReference type="AlphaFoldDB" id="A0A516GLS9"/>
<keyword evidence="3" id="KW-1185">Reference proteome</keyword>
<reference evidence="2 3" key="1">
    <citation type="submission" date="2019-07" db="EMBL/GenBank/DDBJ databases">
        <title>Genome sequencing for Formosa sp. PS13.</title>
        <authorList>
            <person name="Park S.-J."/>
        </authorList>
    </citation>
    <scope>NUCLEOTIDE SEQUENCE [LARGE SCALE GENOMIC DNA]</scope>
    <source>
        <strain evidence="2 3">PS13</strain>
    </source>
</reference>
<dbReference type="EMBL" id="CP041637">
    <property type="protein sequence ID" value="QDO92483.1"/>
    <property type="molecule type" value="Genomic_DNA"/>
</dbReference>
<evidence type="ECO:0000313" key="3">
    <source>
        <dbReference type="Proteomes" id="UP000319209"/>
    </source>
</evidence>